<feature type="compositionally biased region" description="Polar residues" evidence="10">
    <location>
        <begin position="1430"/>
        <end position="1439"/>
    </location>
</feature>
<evidence type="ECO:0000259" key="14">
    <source>
        <dbReference type="Pfam" id="PF08646"/>
    </source>
</evidence>
<evidence type="ECO:0000256" key="5">
    <source>
        <dbReference type="ARBA" id="ARBA00022771"/>
    </source>
</evidence>
<feature type="compositionally biased region" description="Polar residues" evidence="10">
    <location>
        <begin position="161"/>
        <end position="173"/>
    </location>
</feature>
<keyword evidence="3 9" id="KW-0235">DNA replication</keyword>
<evidence type="ECO:0000256" key="1">
    <source>
        <dbReference type="ARBA" id="ARBA00004123"/>
    </source>
</evidence>
<keyword evidence="6 9" id="KW-0862">Zinc</keyword>
<evidence type="ECO:0000256" key="4">
    <source>
        <dbReference type="ARBA" id="ARBA00022723"/>
    </source>
</evidence>
<dbReference type="HOGENOM" id="CLU_002241_0_0_1"/>
<feature type="domain" description="Replication factor A C-terminal" evidence="14">
    <location>
        <begin position="459"/>
        <end position="603"/>
    </location>
</feature>
<dbReference type="SUPFAM" id="SSF50249">
    <property type="entry name" value="Nucleic acid-binding proteins"/>
    <property type="match status" value="4"/>
</dbReference>
<dbReference type="CDD" id="cd04475">
    <property type="entry name" value="RPA1_DBD_B"/>
    <property type="match status" value="1"/>
</dbReference>
<feature type="region of interest" description="Disordered" evidence="10">
    <location>
        <begin position="792"/>
        <end position="814"/>
    </location>
</feature>
<proteinExistence type="inferred from homology"/>
<dbReference type="InterPro" id="IPR031657">
    <property type="entry name" value="REPA_OB_2"/>
</dbReference>
<feature type="transmembrane region" description="Helical" evidence="11">
    <location>
        <begin position="1680"/>
        <end position="1701"/>
    </location>
</feature>
<dbReference type="GO" id="GO:0005662">
    <property type="term" value="C:DNA replication factor A complex"/>
    <property type="evidence" value="ECO:0007669"/>
    <property type="project" value="UniProtKB-ARBA"/>
</dbReference>
<feature type="region of interest" description="Disordered" evidence="10">
    <location>
        <begin position="1195"/>
        <end position="1214"/>
    </location>
</feature>
<evidence type="ECO:0000256" key="10">
    <source>
        <dbReference type="SAM" id="MobiDB-lite"/>
    </source>
</evidence>
<dbReference type="InterPro" id="IPR012340">
    <property type="entry name" value="NA-bd_OB-fold"/>
</dbReference>
<evidence type="ECO:0000256" key="7">
    <source>
        <dbReference type="ARBA" id="ARBA00023125"/>
    </source>
</evidence>
<name>V2XNR7_MONRO</name>
<dbReference type="InterPro" id="IPR013955">
    <property type="entry name" value="Rep_factor-A_C"/>
</dbReference>
<dbReference type="InterPro" id="IPR007199">
    <property type="entry name" value="Rep_factor-A_N"/>
</dbReference>
<feature type="domain" description="OB" evidence="12">
    <location>
        <begin position="187"/>
        <end position="268"/>
    </location>
</feature>
<gene>
    <name evidence="16" type="ORF">Moror_8345</name>
</gene>
<sequence>MSYQLEEGVAERLQYAEPDDEQLFTAPHVLQVLSVKAVGANGQQDRHRVILSDGIYYIQAMLATQLNYMVSENILTKNTIIVTQKLSCNFVQGKRLLILMALTVQDQCEEKIGEPINIQDAKGGSKPPSAATTPVVVKAESSASGQQQQPPQQQPQRQQREVTQGRSNTNNKTVHPIEALSPYQNNWTIKARVTQKSDMKTWSNQRGEGKLFNVTLMDESGEIRGTAFNTIADDLYGRLDEGKVYYISKAKVNLAKKKFSNVSNDYELSFERTTEIEECLDTSNLPMVKYNFIQLGELENLSKDATCDVIAIVKEVGSLDEITSKSTQRTLQKRDLTLVDKSGFSTRLTLWGKQAESFKPEDENPVIAFKGVKVGDFGGRTLSMISSSIMIQNPDLQETFALRGWYDALGSNESFRSHTNASVAAGGGGGAVHGFNRKEMMSLSEVKEKGLGSGDSVAYFSNRATIMHIKNDNIAYPACQTNDCSKKVVETGGLWHCEKCNKSYDSPKWRYIISMAVSDWSGQEWFQGFNDVGEKIFKRPANDLIAIRDSDETEYNDIMHQTTGTTWNFNCRAKTDTFNDMPRIRKGITRIEAVSFNEEAKHLIDLLHSPWANQGMLEASTKSQPRPVQAIQMPMPASSSRRRNSTSTGSDPVKPLYETPSRPRSGGRTASPPLSVAATSTVTPYSSNQPMKMNVVTRVAIEGKAKQGLDGAGVKMYLKLSVPLDNVSPGQTIQLFPEENIKILDSIVHPLDASSTPYDFNSMTTPLLHSAARALNLPARSQQTFQAAFGLSPPPGASSTTSRINGSASTQDSVAPVDPAYAGQILVSGYYISFVLPKVFPPRYPEDDGTSRSKFSSRRLSIGDRDRVHAQFVAAIDLWVPYLSKPPRSPYLLSIPTPRCLHNNIKLRIFPPVTTNTSASFASLSSTDGEDSMTWDLASDPYVTRSTVSRSRSKSNSTNGYGYNSYHGNEADDESSDSSTAGFSYGIGIQGSFPSTERIRLRWAKPVKNLDIPRYGRDDMDSSVASMENGRHRVGVKSIKGEMSCIVKGKMMNGGRSEGAIMDVEYKGTCKDVWYPGVAVLLGMDVGLEAKNSDVTWYDGEGSPGAGWEVTGGTGYTGFDVGVATNPRTLGRFDSLESNSSGPQIYISPSSPSRPSNLPSRQNSSSSAISHNSNSSTSSLLRAPLPGVQNVAEYSFEKSNPPSDPAASAASTQLSSLGSLPTSVNLAESTISRPPGYPITLHLNMNELLPPAKNEFIFSIKGTIVVTPRARPNPRVNGHVRQNTTSGAESDETTSAASASDTYDRDPIPITLPRFSVLAADKENTTIMVRNDIPIIPRNAGASTAAVEVYNSSGDILLDAQARKTVLQKGGFTKCSDGGGRIVIKMPLPLEGNVHADGYNQKVFPSQQPPSRTPNGSGRSSPVLGHRHTSSLGGLTKATQKMRPKRDGELMIPWVVANVTMLLPFPFPSLLEDRSNAYAVRAQLPAPADMESSEWLEFGLAKPGSDAESGSALVVGSDKPPNVDIVSVSVDGVPIKFEMTAAAVKTEPSEGILGGVKFEEMSSKDWISWVRVRVGGVGGGNVVIDYVVKEEAESERKRGKRRADAGVPMHVYLPTFAIPVGKMSVLIEDQKDVEVSGLQSNLRHSTHTKAGQKLLHYAAEPFFYPQVSFFVKPPSGSPTFTLSSLVSFTVVLAFLVASVLLHQTKSDLLHIHRSLGIARNAGWDGVPEPEPVTITTTVYASSHPQWDWFGKPGTKETDGMDASTSIFDYATTITTATISPELPSSTAPTPAPPATQESTEIIEDPEPFSFIDTFGLVPYQKLMNFTWGDFRPLAKQVAHVVGVLWQVARKIYHYPLDPP</sequence>
<dbReference type="CDD" id="cd04477">
    <property type="entry name" value="RPA1N"/>
    <property type="match status" value="1"/>
</dbReference>
<feature type="compositionally biased region" description="Low complexity" evidence="10">
    <location>
        <begin position="1284"/>
        <end position="1301"/>
    </location>
</feature>
<keyword evidence="4 9" id="KW-0479">Metal-binding</keyword>
<organism evidence="16 17">
    <name type="scientific">Moniliophthora roreri (strain MCA 2997)</name>
    <name type="common">Cocoa frosty pod rot fungus</name>
    <name type="synonym">Crinipellis roreri</name>
    <dbReference type="NCBI Taxonomy" id="1381753"/>
    <lineage>
        <taxon>Eukaryota</taxon>
        <taxon>Fungi</taxon>
        <taxon>Dikarya</taxon>
        <taxon>Basidiomycota</taxon>
        <taxon>Agaricomycotina</taxon>
        <taxon>Agaricomycetes</taxon>
        <taxon>Agaricomycetidae</taxon>
        <taxon>Agaricales</taxon>
        <taxon>Marasmiineae</taxon>
        <taxon>Marasmiaceae</taxon>
        <taxon>Moniliophthora</taxon>
    </lineage>
</organism>
<feature type="compositionally biased region" description="Polar residues" evidence="10">
    <location>
        <begin position="797"/>
        <end position="813"/>
    </location>
</feature>
<evidence type="ECO:0000256" key="3">
    <source>
        <dbReference type="ARBA" id="ARBA00022705"/>
    </source>
</evidence>
<dbReference type="GO" id="GO:0008270">
    <property type="term" value="F:zinc ion binding"/>
    <property type="evidence" value="ECO:0007669"/>
    <property type="project" value="UniProtKB-KW"/>
</dbReference>
<feature type="region of interest" description="Disordered" evidence="10">
    <location>
        <begin position="118"/>
        <end position="176"/>
    </location>
</feature>
<dbReference type="PANTHER" id="PTHR47165:SF4">
    <property type="entry name" value="OS03G0429900 PROTEIN"/>
    <property type="match status" value="1"/>
</dbReference>
<keyword evidence="11" id="KW-1133">Transmembrane helix</keyword>
<feature type="region of interest" description="Disordered" evidence="10">
    <location>
        <begin position="1132"/>
        <end position="1183"/>
    </location>
</feature>
<dbReference type="FunFam" id="2.40.50.140:FF:000064">
    <property type="entry name" value="Replication protein A subunit"/>
    <property type="match status" value="1"/>
</dbReference>
<reference evidence="16 17" key="1">
    <citation type="journal article" date="2014" name="BMC Genomics">
        <title>Genome and secretome analysis of the hemibiotrophic fungal pathogen, Moniliophthora roreri, which causes frosty pod rot disease of cacao: mechanisms of the biotrophic and necrotrophic phases.</title>
        <authorList>
            <person name="Meinhardt L.W."/>
            <person name="Costa G.G.L."/>
            <person name="Thomazella D.P.T."/>
            <person name="Teixeira P.J.P.L."/>
            <person name="Carazzolle M.F."/>
            <person name="Schuster S.C."/>
            <person name="Carlson J.E."/>
            <person name="Guiltinan M.J."/>
            <person name="Mieczkowski P."/>
            <person name="Farmer A."/>
            <person name="Ramaraj T."/>
            <person name="Crozier J."/>
            <person name="Davis R.E."/>
            <person name="Shao J."/>
            <person name="Melnick R.L."/>
            <person name="Pereira G.A.G."/>
            <person name="Bailey B.A."/>
        </authorList>
    </citation>
    <scope>NUCLEOTIDE SEQUENCE [LARGE SCALE GENOMIC DNA]</scope>
    <source>
        <strain evidence="16 17">MCA 2997</strain>
    </source>
</reference>
<dbReference type="Pfam" id="PF01336">
    <property type="entry name" value="tRNA_anti-codon"/>
    <property type="match status" value="1"/>
</dbReference>
<keyword evidence="11" id="KW-0812">Transmembrane</keyword>
<dbReference type="InterPro" id="IPR047192">
    <property type="entry name" value="Euk_RPA1_DBD_C"/>
</dbReference>
<feature type="region of interest" description="Disordered" evidence="10">
    <location>
        <begin position="946"/>
        <end position="977"/>
    </location>
</feature>
<feature type="compositionally biased region" description="Low complexity" evidence="10">
    <location>
        <begin position="146"/>
        <end position="157"/>
    </location>
</feature>
<dbReference type="GO" id="GO:0006260">
    <property type="term" value="P:DNA replication"/>
    <property type="evidence" value="ECO:0007669"/>
    <property type="project" value="UniProtKB-KW"/>
</dbReference>
<dbReference type="Pfam" id="PF16900">
    <property type="entry name" value="REPA_OB_2"/>
    <property type="match status" value="1"/>
</dbReference>
<comment type="caution">
    <text evidence="16">The sequence shown here is derived from an EMBL/GenBank/DDBJ whole genome shotgun (WGS) entry which is preliminary data.</text>
</comment>
<dbReference type="OrthoDB" id="3210731at2759"/>
<keyword evidence="5 9" id="KW-0863">Zinc-finger</keyword>
<feature type="compositionally biased region" description="Low complexity" evidence="10">
    <location>
        <begin position="1199"/>
        <end position="1214"/>
    </location>
</feature>
<dbReference type="GO" id="GO:0007004">
    <property type="term" value="P:telomere maintenance via telomerase"/>
    <property type="evidence" value="ECO:0007669"/>
    <property type="project" value="UniProtKB-ARBA"/>
</dbReference>
<comment type="subunit">
    <text evidence="9">Component of the heterotrimeric canonical replication protein A complex (RPA).</text>
</comment>
<dbReference type="GO" id="GO:0003677">
    <property type="term" value="F:DNA binding"/>
    <property type="evidence" value="ECO:0007669"/>
    <property type="project" value="UniProtKB-KW"/>
</dbReference>
<feature type="domain" description="Replication factor-A protein 1 N-terminal" evidence="13">
    <location>
        <begin position="27"/>
        <end position="104"/>
    </location>
</feature>
<comment type="subcellular location">
    <subcellularLocation>
        <location evidence="1 9">Nucleus</location>
    </subcellularLocation>
</comment>
<keyword evidence="7 9" id="KW-0238">DNA-binding</keyword>
<dbReference type="CDD" id="cd04474">
    <property type="entry name" value="RPA1_DBD_A"/>
    <property type="match status" value="1"/>
</dbReference>
<dbReference type="FunFam" id="2.40.50.140:FF:000090">
    <property type="entry name" value="Replication protein A subunit"/>
    <property type="match status" value="1"/>
</dbReference>
<dbReference type="CDD" id="cd04476">
    <property type="entry name" value="RPA1_DBD_C"/>
    <property type="match status" value="1"/>
</dbReference>
<evidence type="ECO:0000256" key="11">
    <source>
        <dbReference type="SAM" id="Phobius"/>
    </source>
</evidence>
<dbReference type="KEGG" id="mrr:Moror_8345"/>
<accession>V2XNR7</accession>
<feature type="compositionally biased region" description="Low complexity" evidence="10">
    <location>
        <begin position="946"/>
        <end position="959"/>
    </location>
</feature>
<feature type="domain" description="Replication protein A OB" evidence="15">
    <location>
        <begin position="295"/>
        <end position="393"/>
    </location>
</feature>
<dbReference type="FunFam" id="2.40.50.140:FF:000041">
    <property type="entry name" value="Replication protein A subunit"/>
    <property type="match status" value="1"/>
</dbReference>
<evidence type="ECO:0000256" key="6">
    <source>
        <dbReference type="ARBA" id="ARBA00022833"/>
    </source>
</evidence>
<comment type="similarity">
    <text evidence="2 9">Belongs to the replication factor A protein 1 family.</text>
</comment>
<dbReference type="GO" id="GO:0006310">
    <property type="term" value="P:DNA recombination"/>
    <property type="evidence" value="ECO:0007669"/>
    <property type="project" value="InterPro"/>
</dbReference>
<dbReference type="Pfam" id="PF04057">
    <property type="entry name" value="Rep-A_N"/>
    <property type="match status" value="1"/>
</dbReference>
<dbReference type="GO" id="GO:0000781">
    <property type="term" value="C:chromosome, telomeric region"/>
    <property type="evidence" value="ECO:0007669"/>
    <property type="project" value="UniProtKB-ARBA"/>
</dbReference>
<evidence type="ECO:0000256" key="8">
    <source>
        <dbReference type="ARBA" id="ARBA00023242"/>
    </source>
</evidence>
<dbReference type="InterPro" id="IPR004591">
    <property type="entry name" value="Rfa1"/>
</dbReference>
<feature type="compositionally biased region" description="Polar residues" evidence="10">
    <location>
        <begin position="677"/>
        <end position="689"/>
    </location>
</feature>
<evidence type="ECO:0000259" key="13">
    <source>
        <dbReference type="Pfam" id="PF04057"/>
    </source>
</evidence>
<evidence type="ECO:0000259" key="15">
    <source>
        <dbReference type="Pfam" id="PF16900"/>
    </source>
</evidence>
<dbReference type="PANTHER" id="PTHR47165">
    <property type="entry name" value="OS03G0429900 PROTEIN"/>
    <property type="match status" value="1"/>
</dbReference>
<keyword evidence="17" id="KW-1185">Reference proteome</keyword>
<keyword evidence="11" id="KW-0472">Membrane</keyword>
<protein>
    <recommendedName>
        <fullName evidence="9">Replication protein A subunit</fullName>
    </recommendedName>
</protein>
<dbReference type="STRING" id="1381753.V2XNR7"/>
<dbReference type="EMBL" id="AWSO01000151">
    <property type="protein sequence ID" value="ESK94145.1"/>
    <property type="molecule type" value="Genomic_DNA"/>
</dbReference>
<feature type="region of interest" description="Disordered" evidence="10">
    <location>
        <begin position="1400"/>
        <end position="1443"/>
    </location>
</feature>
<comment type="function">
    <text evidence="9">As part of the replication protein A (RPA/RP-A), a single-stranded DNA-binding heterotrimeric complex, may play an essential role in DNA replication, recombination and repair. Binds and stabilizes single-stranded DNA intermediates, preventing complementary DNA reannealing and recruiting different proteins involved in DNA metabolism.</text>
</comment>
<evidence type="ECO:0000256" key="2">
    <source>
        <dbReference type="ARBA" id="ARBA00005690"/>
    </source>
</evidence>
<evidence type="ECO:0000256" key="9">
    <source>
        <dbReference type="RuleBase" id="RU364130"/>
    </source>
</evidence>
<dbReference type="InterPro" id="IPR004365">
    <property type="entry name" value="NA-bd_OB_tRNA"/>
</dbReference>
<feature type="compositionally biased region" description="Low complexity" evidence="10">
    <location>
        <begin position="1140"/>
        <end position="1179"/>
    </location>
</feature>
<evidence type="ECO:0000313" key="16">
    <source>
        <dbReference type="EMBL" id="ESK94145.1"/>
    </source>
</evidence>
<keyword evidence="8 9" id="KW-0539">Nucleus</keyword>
<dbReference type="Gene3D" id="2.40.50.140">
    <property type="entry name" value="Nucleic acid-binding proteins"/>
    <property type="match status" value="4"/>
</dbReference>
<feature type="region of interest" description="Disordered" evidence="10">
    <location>
        <begin position="1269"/>
        <end position="1305"/>
    </location>
</feature>
<evidence type="ECO:0000313" key="17">
    <source>
        <dbReference type="Proteomes" id="UP000017559"/>
    </source>
</evidence>
<feature type="region of interest" description="Disordered" evidence="10">
    <location>
        <begin position="633"/>
        <end position="689"/>
    </location>
</feature>
<dbReference type="NCBIfam" id="TIGR00617">
    <property type="entry name" value="rpa1"/>
    <property type="match status" value="1"/>
</dbReference>
<dbReference type="Pfam" id="PF08646">
    <property type="entry name" value="Rep_fac-A_C"/>
    <property type="match status" value="1"/>
</dbReference>
<dbReference type="Proteomes" id="UP000017559">
    <property type="component" value="Unassembled WGS sequence"/>
</dbReference>
<evidence type="ECO:0000259" key="12">
    <source>
        <dbReference type="Pfam" id="PF01336"/>
    </source>
</evidence>
<dbReference type="GO" id="GO:0006281">
    <property type="term" value="P:DNA repair"/>
    <property type="evidence" value="ECO:0007669"/>
    <property type="project" value="InterPro"/>
</dbReference>